<dbReference type="EMBL" id="LLXJ01002823">
    <property type="protein sequence ID" value="PKB98082.1"/>
    <property type="molecule type" value="Genomic_DNA"/>
</dbReference>
<reference evidence="1 2" key="2">
    <citation type="submission" date="2017-09" db="EMBL/GenBank/DDBJ databases">
        <title>Extensive intraspecific genome diversity in a model arbuscular mycorrhizal fungus.</title>
        <authorList>
            <person name="Chen E.C."/>
            <person name="Morin E."/>
            <person name="Beaudet D."/>
            <person name="Noel J."/>
            <person name="Ndikumana S."/>
            <person name="Charron P."/>
            <person name="St-Onge C."/>
            <person name="Giorgi J."/>
            <person name="Grigoriev I.V."/>
            <person name="Roux C."/>
            <person name="Martin F.M."/>
            <person name="Corradi N."/>
        </authorList>
    </citation>
    <scope>NUCLEOTIDE SEQUENCE [LARGE SCALE GENOMIC DNA]</scope>
    <source>
        <strain evidence="1 2">A5</strain>
    </source>
</reference>
<accession>A0A2N0NU37</accession>
<dbReference type="InterPro" id="IPR010106">
    <property type="entry name" value="RpnA"/>
</dbReference>
<proteinExistence type="predicted"/>
<protein>
    <submittedName>
        <fullName evidence="1">Uncharacterized protein</fullName>
    </submittedName>
</protein>
<dbReference type="Proteomes" id="UP000232722">
    <property type="component" value="Unassembled WGS sequence"/>
</dbReference>
<dbReference type="AlphaFoldDB" id="A0A2N0NU37"/>
<dbReference type="NCBIfam" id="TIGR01784">
    <property type="entry name" value="T_den_put_tspse"/>
    <property type="match status" value="1"/>
</dbReference>
<reference evidence="1 2" key="1">
    <citation type="submission" date="2016-04" db="EMBL/GenBank/DDBJ databases">
        <title>Genome analyses suggest a sexual origin of heterokaryosis in a supposedly ancient asexual fungus.</title>
        <authorList>
            <person name="Ropars J."/>
            <person name="Sedzielewska K."/>
            <person name="Noel J."/>
            <person name="Charron P."/>
            <person name="Farinelli L."/>
            <person name="Marton T."/>
            <person name="Kruger M."/>
            <person name="Pelin A."/>
            <person name="Brachmann A."/>
            <person name="Corradi N."/>
        </authorList>
    </citation>
    <scope>NUCLEOTIDE SEQUENCE [LARGE SCALE GENOMIC DNA]</scope>
    <source>
        <strain evidence="1 2">A5</strain>
    </source>
</reference>
<dbReference type="Pfam" id="PF12784">
    <property type="entry name" value="PDDEXK_2"/>
    <property type="match status" value="1"/>
</dbReference>
<dbReference type="PANTHER" id="PTHR41317:SF1">
    <property type="entry name" value="PD-(D_E)XK NUCLEASE FAMILY TRANSPOSASE"/>
    <property type="match status" value="1"/>
</dbReference>
<name>A0A2N0NU37_9GLOM</name>
<comment type="caution">
    <text evidence="1">The sequence shown here is derived from an EMBL/GenBank/DDBJ whole genome shotgun (WGS) entry which is preliminary data.</text>
</comment>
<evidence type="ECO:0000313" key="2">
    <source>
        <dbReference type="Proteomes" id="UP000232722"/>
    </source>
</evidence>
<organism evidence="1 2">
    <name type="scientific">Rhizophagus irregularis</name>
    <dbReference type="NCBI Taxonomy" id="588596"/>
    <lineage>
        <taxon>Eukaryota</taxon>
        <taxon>Fungi</taxon>
        <taxon>Fungi incertae sedis</taxon>
        <taxon>Mucoromycota</taxon>
        <taxon>Glomeromycotina</taxon>
        <taxon>Glomeromycetes</taxon>
        <taxon>Glomerales</taxon>
        <taxon>Glomeraceae</taxon>
        <taxon>Rhizophagus</taxon>
    </lineage>
</organism>
<dbReference type="VEuPathDB" id="FungiDB:RhiirFUN_015146"/>
<dbReference type="VEuPathDB" id="FungiDB:RhiirA1_503865"/>
<evidence type="ECO:0000313" key="1">
    <source>
        <dbReference type="EMBL" id="PKB98082.1"/>
    </source>
</evidence>
<gene>
    <name evidence="1" type="ORF">RhiirA5_384204</name>
</gene>
<sequence length="152" mass="17865">MVALPLTKQRICKPRFGQLRNLAIVRPVRRFVDPKNDIAFNKLFTAEQNKPLLLSFLNSILRRKGYDIIKEVELLPQELPIRSILDVSCRDRSGRRYIVETQNKNLRSYIPRLEYYASRVYSDQLPHHAPYDDLRPVILVAVSNYKVFPKKV</sequence>
<dbReference type="PANTHER" id="PTHR41317">
    <property type="entry name" value="PD-(D_E)XK NUCLEASE FAMILY TRANSPOSASE"/>
    <property type="match status" value="1"/>
</dbReference>